<evidence type="ECO:0008006" key="4">
    <source>
        <dbReference type="Google" id="ProtNLM"/>
    </source>
</evidence>
<accession>A0A3L6Q1Z5</accession>
<evidence type="ECO:0000256" key="1">
    <source>
        <dbReference type="SAM" id="MobiDB-lite"/>
    </source>
</evidence>
<evidence type="ECO:0000313" key="2">
    <source>
        <dbReference type="EMBL" id="RLM68879.1"/>
    </source>
</evidence>
<organism evidence="2 3">
    <name type="scientific">Panicum miliaceum</name>
    <name type="common">Proso millet</name>
    <name type="synonym">Broomcorn millet</name>
    <dbReference type="NCBI Taxonomy" id="4540"/>
    <lineage>
        <taxon>Eukaryota</taxon>
        <taxon>Viridiplantae</taxon>
        <taxon>Streptophyta</taxon>
        <taxon>Embryophyta</taxon>
        <taxon>Tracheophyta</taxon>
        <taxon>Spermatophyta</taxon>
        <taxon>Magnoliopsida</taxon>
        <taxon>Liliopsida</taxon>
        <taxon>Poales</taxon>
        <taxon>Poaceae</taxon>
        <taxon>PACMAD clade</taxon>
        <taxon>Panicoideae</taxon>
        <taxon>Panicodae</taxon>
        <taxon>Paniceae</taxon>
        <taxon>Panicinae</taxon>
        <taxon>Panicum</taxon>
        <taxon>Panicum sect. Panicum</taxon>
    </lineage>
</organism>
<sequence>MSLLLELAAVTTWDACVRLGLQTFQITVHTKRRNKLQHDRMKDLVFVKFNSKLNQKREDKNRNPIEKIVADVLEDEDNEWITGIVPNASGEQEQQPSGVQDQVLGGSLSQGAAATSQPKRKRGTQQQQRGNRKRKKIPAMDEELHTSSSESENDNDLSPSPAGSCSDDDDKLSDSLYLSD</sequence>
<reference evidence="3" key="1">
    <citation type="journal article" date="2019" name="Nat. Commun.">
        <title>The genome of broomcorn millet.</title>
        <authorList>
            <person name="Zou C."/>
            <person name="Miki D."/>
            <person name="Li D."/>
            <person name="Tang Q."/>
            <person name="Xiao L."/>
            <person name="Rajput S."/>
            <person name="Deng P."/>
            <person name="Jia W."/>
            <person name="Huang R."/>
            <person name="Zhang M."/>
            <person name="Sun Y."/>
            <person name="Hu J."/>
            <person name="Fu X."/>
            <person name="Schnable P.S."/>
            <person name="Li F."/>
            <person name="Zhang H."/>
            <person name="Feng B."/>
            <person name="Zhu X."/>
            <person name="Liu R."/>
            <person name="Schnable J.C."/>
            <person name="Zhu J.-K."/>
            <person name="Zhang H."/>
        </authorList>
    </citation>
    <scope>NUCLEOTIDE SEQUENCE [LARGE SCALE GENOMIC DNA]</scope>
</reference>
<protein>
    <recommendedName>
        <fullName evidence="4">HAT C-terminal dimerisation domain-containing protein</fullName>
    </recommendedName>
</protein>
<dbReference type="AlphaFoldDB" id="A0A3L6Q1Z5"/>
<feature type="compositionally biased region" description="Polar residues" evidence="1">
    <location>
        <begin position="107"/>
        <end position="116"/>
    </location>
</feature>
<dbReference type="EMBL" id="PQIB02000014">
    <property type="protein sequence ID" value="RLM68879.1"/>
    <property type="molecule type" value="Genomic_DNA"/>
</dbReference>
<feature type="region of interest" description="Disordered" evidence="1">
    <location>
        <begin position="85"/>
        <end position="180"/>
    </location>
</feature>
<proteinExistence type="predicted"/>
<name>A0A3L6Q1Z5_PANMI</name>
<comment type="caution">
    <text evidence="2">The sequence shown here is derived from an EMBL/GenBank/DDBJ whole genome shotgun (WGS) entry which is preliminary data.</text>
</comment>
<dbReference type="Proteomes" id="UP000275267">
    <property type="component" value="Unassembled WGS sequence"/>
</dbReference>
<dbReference type="OrthoDB" id="694926at2759"/>
<evidence type="ECO:0000313" key="3">
    <source>
        <dbReference type="Proteomes" id="UP000275267"/>
    </source>
</evidence>
<gene>
    <name evidence="2" type="ORF">C2845_PM17G07590</name>
</gene>
<feature type="compositionally biased region" description="Polar residues" evidence="1">
    <location>
        <begin position="89"/>
        <end position="100"/>
    </location>
</feature>
<keyword evidence="3" id="KW-1185">Reference proteome</keyword>
<dbReference type="STRING" id="4540.A0A3L6Q1Z5"/>